<dbReference type="AlphaFoldDB" id="A0A0D3KRK8"/>
<dbReference type="InterPro" id="IPR018247">
    <property type="entry name" value="EF_Hand_1_Ca_BS"/>
</dbReference>
<dbReference type="PROSITE" id="PS50850">
    <property type="entry name" value="MFS"/>
    <property type="match status" value="1"/>
</dbReference>
<dbReference type="PaxDb" id="2903-EOD38393"/>
<dbReference type="GeneID" id="17283663"/>
<reference evidence="9" key="2">
    <citation type="submission" date="2024-10" db="UniProtKB">
        <authorList>
            <consortium name="EnsemblProtists"/>
        </authorList>
    </citation>
    <scope>IDENTIFICATION</scope>
</reference>
<dbReference type="InterPro" id="IPR050189">
    <property type="entry name" value="MFS_Efflux_Transporters"/>
</dbReference>
<dbReference type="InterPro" id="IPR002048">
    <property type="entry name" value="EF_hand_dom"/>
</dbReference>
<evidence type="ECO:0000256" key="1">
    <source>
        <dbReference type="ARBA" id="ARBA00004651"/>
    </source>
</evidence>
<feature type="domain" description="Major facilitator superfamily (MFS) profile" evidence="8">
    <location>
        <begin position="189"/>
        <end position="433"/>
    </location>
</feature>
<evidence type="ECO:0000256" key="4">
    <source>
        <dbReference type="ARBA" id="ARBA00022837"/>
    </source>
</evidence>
<dbReference type="RefSeq" id="XP_005790822.1">
    <property type="nucleotide sequence ID" value="XM_005790765.1"/>
</dbReference>
<dbReference type="GO" id="GO:0005509">
    <property type="term" value="F:calcium ion binding"/>
    <property type="evidence" value="ECO:0007669"/>
    <property type="project" value="InterPro"/>
</dbReference>
<keyword evidence="4" id="KW-0106">Calcium</keyword>
<evidence type="ECO:0000256" key="6">
    <source>
        <dbReference type="ARBA" id="ARBA00023136"/>
    </source>
</evidence>
<evidence type="ECO:0000256" key="5">
    <source>
        <dbReference type="ARBA" id="ARBA00022989"/>
    </source>
</evidence>
<dbReference type="PROSITE" id="PS00018">
    <property type="entry name" value="EF_HAND_1"/>
    <property type="match status" value="1"/>
</dbReference>
<feature type="domain" description="EF-hand" evidence="7">
    <location>
        <begin position="102"/>
        <end position="137"/>
    </location>
</feature>
<dbReference type="InterPro" id="IPR020846">
    <property type="entry name" value="MFS_dom"/>
</dbReference>
<dbReference type="KEGG" id="ehx:EMIHUDRAFT_251833"/>
<dbReference type="CDD" id="cd00051">
    <property type="entry name" value="EFh"/>
    <property type="match status" value="1"/>
</dbReference>
<dbReference type="Pfam" id="PF07690">
    <property type="entry name" value="MFS_1"/>
    <property type="match status" value="1"/>
</dbReference>
<organism evidence="9 10">
    <name type="scientific">Emiliania huxleyi (strain CCMP1516)</name>
    <dbReference type="NCBI Taxonomy" id="280463"/>
    <lineage>
        <taxon>Eukaryota</taxon>
        <taxon>Haptista</taxon>
        <taxon>Haptophyta</taxon>
        <taxon>Prymnesiophyceae</taxon>
        <taxon>Isochrysidales</taxon>
        <taxon>Noelaerhabdaceae</taxon>
        <taxon>Emiliania</taxon>
    </lineage>
</organism>
<keyword evidence="6" id="KW-0472">Membrane</keyword>
<dbReference type="Gene3D" id="1.20.1250.20">
    <property type="entry name" value="MFS general substrate transporter like domains"/>
    <property type="match status" value="1"/>
</dbReference>
<dbReference type="SUPFAM" id="SSF47473">
    <property type="entry name" value="EF-hand"/>
    <property type="match status" value="1"/>
</dbReference>
<evidence type="ECO:0000256" key="2">
    <source>
        <dbReference type="ARBA" id="ARBA00022475"/>
    </source>
</evidence>
<feature type="domain" description="EF-hand" evidence="7">
    <location>
        <begin position="150"/>
        <end position="185"/>
    </location>
</feature>
<accession>A0A0D3KRK8</accession>
<dbReference type="Pfam" id="PF13499">
    <property type="entry name" value="EF-hand_7"/>
    <property type="match status" value="1"/>
</dbReference>
<dbReference type="Gene3D" id="1.10.238.10">
    <property type="entry name" value="EF-hand"/>
    <property type="match status" value="1"/>
</dbReference>
<keyword evidence="2" id="KW-1003">Cell membrane</keyword>
<keyword evidence="10" id="KW-1185">Reference proteome</keyword>
<proteinExistence type="predicted"/>
<protein>
    <recommendedName>
        <fullName evidence="11">Calmodulin</fullName>
    </recommendedName>
</protein>
<dbReference type="PROSITE" id="PS50222">
    <property type="entry name" value="EF_HAND_2"/>
    <property type="match status" value="2"/>
</dbReference>
<dbReference type="HOGENOM" id="CLU_633775_0_0_1"/>
<dbReference type="GO" id="GO:0022857">
    <property type="term" value="F:transmembrane transporter activity"/>
    <property type="evidence" value="ECO:0007669"/>
    <property type="project" value="InterPro"/>
</dbReference>
<dbReference type="InterPro" id="IPR011701">
    <property type="entry name" value="MFS"/>
</dbReference>
<dbReference type="InterPro" id="IPR036259">
    <property type="entry name" value="MFS_trans_sf"/>
</dbReference>
<evidence type="ECO:0000259" key="7">
    <source>
        <dbReference type="PROSITE" id="PS50222"/>
    </source>
</evidence>
<name>A0A0D3KRK8_EMIH1</name>
<keyword evidence="5" id="KW-1133">Transmembrane helix</keyword>
<dbReference type="PANTHER" id="PTHR43124:SF3">
    <property type="entry name" value="CHLORAMPHENICOL EFFLUX PUMP RV0191"/>
    <property type="match status" value="1"/>
</dbReference>
<sequence length="433" mass="45714">MTNTTALTKGTSYLSSGNILHFWKQKMLLQDKTSKIEKLQQLLHSRVKGNACLSEQSEGPFPQHDWSAREAEAATVSDDVVKQELTLSNVPAPLANLGLKYLEHDALRARFKSYDVNGDGRIDTTEARHARQMLVDAGVCESGDADCDKFLARSAAAVVAEMDSDGDGEVTWDEFKAAVDRDAEPVDARVRPIAASLMLYYVGSGINIPVLPVFMRSLGLDAGHIGMVQSTQSLVKLLANVPAASLVERVGRRPLLVGGAALEAVAMAGMGLSTSAEQMVACTALAGVGGTALVTGSTNYLSDISTPKNRANTNAPLQMTALAGVSLGPAVGGYMADAFDVQTPFFVVSGLFGVSSLSLYALCPETMRATATTPGAAQRTAWQQMERVVQQPEMQGLLATAFTGGIRDASMAVGSMLFMRADNVAVVGHGPSL</sequence>
<dbReference type="eggNOG" id="ENOG502S4IK">
    <property type="taxonomic scope" value="Eukaryota"/>
</dbReference>
<dbReference type="Proteomes" id="UP000013827">
    <property type="component" value="Unassembled WGS sequence"/>
</dbReference>
<dbReference type="STRING" id="2903.R1DSF3"/>
<dbReference type="EnsemblProtists" id="EOD38393">
    <property type="protein sequence ID" value="EOD38393"/>
    <property type="gene ID" value="EMIHUDRAFT_251833"/>
</dbReference>
<reference evidence="10" key="1">
    <citation type="journal article" date="2013" name="Nature">
        <title>Pan genome of the phytoplankton Emiliania underpins its global distribution.</title>
        <authorList>
            <person name="Read B.A."/>
            <person name="Kegel J."/>
            <person name="Klute M.J."/>
            <person name="Kuo A."/>
            <person name="Lefebvre S.C."/>
            <person name="Maumus F."/>
            <person name="Mayer C."/>
            <person name="Miller J."/>
            <person name="Monier A."/>
            <person name="Salamov A."/>
            <person name="Young J."/>
            <person name="Aguilar M."/>
            <person name="Claverie J.M."/>
            <person name="Frickenhaus S."/>
            <person name="Gonzalez K."/>
            <person name="Herman E.K."/>
            <person name="Lin Y.C."/>
            <person name="Napier J."/>
            <person name="Ogata H."/>
            <person name="Sarno A.F."/>
            <person name="Shmutz J."/>
            <person name="Schroeder D."/>
            <person name="de Vargas C."/>
            <person name="Verret F."/>
            <person name="von Dassow P."/>
            <person name="Valentin K."/>
            <person name="Van de Peer Y."/>
            <person name="Wheeler G."/>
            <person name="Dacks J.B."/>
            <person name="Delwiche C.F."/>
            <person name="Dyhrman S.T."/>
            <person name="Glockner G."/>
            <person name="John U."/>
            <person name="Richards T."/>
            <person name="Worden A.Z."/>
            <person name="Zhang X."/>
            <person name="Grigoriev I.V."/>
            <person name="Allen A.E."/>
            <person name="Bidle K."/>
            <person name="Borodovsky M."/>
            <person name="Bowler C."/>
            <person name="Brownlee C."/>
            <person name="Cock J.M."/>
            <person name="Elias M."/>
            <person name="Gladyshev V.N."/>
            <person name="Groth M."/>
            <person name="Guda C."/>
            <person name="Hadaegh A."/>
            <person name="Iglesias-Rodriguez M.D."/>
            <person name="Jenkins J."/>
            <person name="Jones B.M."/>
            <person name="Lawson T."/>
            <person name="Leese F."/>
            <person name="Lindquist E."/>
            <person name="Lobanov A."/>
            <person name="Lomsadze A."/>
            <person name="Malik S.B."/>
            <person name="Marsh M.E."/>
            <person name="Mackinder L."/>
            <person name="Mock T."/>
            <person name="Mueller-Roeber B."/>
            <person name="Pagarete A."/>
            <person name="Parker M."/>
            <person name="Probert I."/>
            <person name="Quesneville H."/>
            <person name="Raines C."/>
            <person name="Rensing S.A."/>
            <person name="Riano-Pachon D.M."/>
            <person name="Richier S."/>
            <person name="Rokitta S."/>
            <person name="Shiraiwa Y."/>
            <person name="Soanes D.M."/>
            <person name="van der Giezen M."/>
            <person name="Wahlund T.M."/>
            <person name="Williams B."/>
            <person name="Wilson W."/>
            <person name="Wolfe G."/>
            <person name="Wurch L.L."/>
        </authorList>
    </citation>
    <scope>NUCLEOTIDE SEQUENCE</scope>
</reference>
<dbReference type="SMART" id="SM00054">
    <property type="entry name" value="EFh"/>
    <property type="match status" value="2"/>
</dbReference>
<keyword evidence="3" id="KW-0812">Transmembrane</keyword>
<dbReference type="PANTHER" id="PTHR43124">
    <property type="entry name" value="PURINE EFFLUX PUMP PBUE"/>
    <property type="match status" value="1"/>
</dbReference>
<evidence type="ECO:0008006" key="11">
    <source>
        <dbReference type="Google" id="ProtNLM"/>
    </source>
</evidence>
<dbReference type="GO" id="GO:0005886">
    <property type="term" value="C:plasma membrane"/>
    <property type="evidence" value="ECO:0007669"/>
    <property type="project" value="UniProtKB-SubCell"/>
</dbReference>
<evidence type="ECO:0000313" key="9">
    <source>
        <dbReference type="EnsemblProtists" id="EOD38393"/>
    </source>
</evidence>
<evidence type="ECO:0000259" key="8">
    <source>
        <dbReference type="PROSITE" id="PS50850"/>
    </source>
</evidence>
<comment type="subcellular location">
    <subcellularLocation>
        <location evidence="1">Cell membrane</location>
        <topology evidence="1">Multi-pass membrane protein</topology>
    </subcellularLocation>
</comment>
<evidence type="ECO:0000313" key="10">
    <source>
        <dbReference type="Proteomes" id="UP000013827"/>
    </source>
</evidence>
<dbReference type="InterPro" id="IPR011992">
    <property type="entry name" value="EF-hand-dom_pair"/>
</dbReference>
<dbReference type="SUPFAM" id="SSF103473">
    <property type="entry name" value="MFS general substrate transporter"/>
    <property type="match status" value="1"/>
</dbReference>
<evidence type="ECO:0000256" key="3">
    <source>
        <dbReference type="ARBA" id="ARBA00022692"/>
    </source>
</evidence>